<dbReference type="Proteomes" id="UP000325577">
    <property type="component" value="Linkage Group LG7"/>
</dbReference>
<organism evidence="1 2">
    <name type="scientific">Nyssa sinensis</name>
    <dbReference type="NCBI Taxonomy" id="561372"/>
    <lineage>
        <taxon>Eukaryota</taxon>
        <taxon>Viridiplantae</taxon>
        <taxon>Streptophyta</taxon>
        <taxon>Embryophyta</taxon>
        <taxon>Tracheophyta</taxon>
        <taxon>Spermatophyta</taxon>
        <taxon>Magnoliopsida</taxon>
        <taxon>eudicotyledons</taxon>
        <taxon>Gunneridae</taxon>
        <taxon>Pentapetalae</taxon>
        <taxon>asterids</taxon>
        <taxon>Cornales</taxon>
        <taxon>Nyssaceae</taxon>
        <taxon>Nyssa</taxon>
    </lineage>
</organism>
<dbReference type="OrthoDB" id="1748218at2759"/>
<gene>
    <name evidence="1" type="ORF">F0562_015176</name>
</gene>
<sequence>MAEARREIVDALQLHRSSSSSSSCKTWWGHTIVGHVCNCDSIRNPSDSIISCLQYCSSLSNNLPLGPEPTWSTTAPSIPATPPPPMEALEFEWAENLASSYTWWLGFLDTLDVKNTELSNNPSEENIIGEGNSRLFGQCPDHGSKLDDIVLSLDANDQSSSNLDEWLTFPTSEDQGELIMMEDAKCITSTMEEKGWLVLGWKSKPIVAASCWKC</sequence>
<dbReference type="EMBL" id="CM018050">
    <property type="protein sequence ID" value="KAA8517702.1"/>
    <property type="molecule type" value="Genomic_DNA"/>
</dbReference>
<protein>
    <submittedName>
        <fullName evidence="1">Uncharacterized protein</fullName>
    </submittedName>
</protein>
<reference evidence="1 2" key="1">
    <citation type="submission" date="2019-09" db="EMBL/GenBank/DDBJ databases">
        <title>A chromosome-level genome assembly of the Chinese tupelo Nyssa sinensis.</title>
        <authorList>
            <person name="Yang X."/>
            <person name="Kang M."/>
            <person name="Yang Y."/>
            <person name="Xiong H."/>
            <person name="Wang M."/>
            <person name="Zhang Z."/>
            <person name="Wang Z."/>
            <person name="Wu H."/>
            <person name="Ma T."/>
            <person name="Liu J."/>
            <person name="Xi Z."/>
        </authorList>
    </citation>
    <scope>NUCLEOTIDE SEQUENCE [LARGE SCALE GENOMIC DNA]</scope>
    <source>
        <strain evidence="1">J267</strain>
        <tissue evidence="1">Leaf</tissue>
    </source>
</reference>
<accession>A0A5J4ZJM9</accession>
<keyword evidence="2" id="KW-1185">Reference proteome</keyword>
<name>A0A5J4ZJM9_9ASTE</name>
<evidence type="ECO:0000313" key="2">
    <source>
        <dbReference type="Proteomes" id="UP000325577"/>
    </source>
</evidence>
<dbReference type="PANTHER" id="PTHR37256:SF3">
    <property type="entry name" value="FORMIN-F-LIKE"/>
    <property type="match status" value="1"/>
</dbReference>
<proteinExistence type="predicted"/>
<dbReference type="AlphaFoldDB" id="A0A5J4ZJM9"/>
<dbReference type="PANTHER" id="PTHR37256">
    <property type="entry name" value="E1A-BINDING PROTEIN P400-LIKE"/>
    <property type="match status" value="1"/>
</dbReference>
<evidence type="ECO:0000313" key="1">
    <source>
        <dbReference type="EMBL" id="KAA8517702.1"/>
    </source>
</evidence>